<accession>A0A852T339</accession>
<keyword evidence="1" id="KW-0805">Transcription regulation</keyword>
<keyword evidence="3" id="KW-0804">Transcription</keyword>
<dbReference type="InterPro" id="IPR050109">
    <property type="entry name" value="HTH-type_TetR-like_transc_reg"/>
</dbReference>
<evidence type="ECO:0000256" key="1">
    <source>
        <dbReference type="ARBA" id="ARBA00023015"/>
    </source>
</evidence>
<proteinExistence type="predicted"/>
<name>A0A852T339_9MICO</name>
<dbReference type="InterPro" id="IPR009057">
    <property type="entry name" value="Homeodomain-like_sf"/>
</dbReference>
<reference evidence="6 7" key="1">
    <citation type="submission" date="2020-07" db="EMBL/GenBank/DDBJ databases">
        <title>Sequencing the genomes of 1000 actinobacteria strains.</title>
        <authorList>
            <person name="Klenk H.-P."/>
        </authorList>
    </citation>
    <scope>NUCLEOTIDE SEQUENCE [LARGE SCALE GENOMIC DNA]</scope>
    <source>
        <strain evidence="6 7">DSM 23871</strain>
    </source>
</reference>
<dbReference type="PANTHER" id="PTHR30055">
    <property type="entry name" value="HTH-TYPE TRANSCRIPTIONAL REGULATOR RUTR"/>
    <property type="match status" value="1"/>
</dbReference>
<dbReference type="RefSeq" id="WP_179457467.1">
    <property type="nucleotide sequence ID" value="NZ_BAAAPX010000001.1"/>
</dbReference>
<feature type="domain" description="HTH tetR-type" evidence="5">
    <location>
        <begin position="15"/>
        <end position="75"/>
    </location>
</feature>
<evidence type="ECO:0000259" key="5">
    <source>
        <dbReference type="PROSITE" id="PS50977"/>
    </source>
</evidence>
<dbReference type="AlphaFoldDB" id="A0A852T339"/>
<dbReference type="PROSITE" id="PS50977">
    <property type="entry name" value="HTH_TETR_2"/>
    <property type="match status" value="1"/>
</dbReference>
<dbReference type="Pfam" id="PF00440">
    <property type="entry name" value="TetR_N"/>
    <property type="match status" value="1"/>
</dbReference>
<gene>
    <name evidence="6" type="ORF">BJ963_003116</name>
</gene>
<keyword evidence="2 4" id="KW-0238">DNA-binding</keyword>
<evidence type="ECO:0000313" key="7">
    <source>
        <dbReference type="Proteomes" id="UP000589620"/>
    </source>
</evidence>
<evidence type="ECO:0000313" key="6">
    <source>
        <dbReference type="EMBL" id="NYD75597.1"/>
    </source>
</evidence>
<comment type="caution">
    <text evidence="6">The sequence shown here is derived from an EMBL/GenBank/DDBJ whole genome shotgun (WGS) entry which is preliminary data.</text>
</comment>
<protein>
    <submittedName>
        <fullName evidence="6">AcrR family transcriptional regulator</fullName>
    </submittedName>
</protein>
<dbReference type="GO" id="GO:0000976">
    <property type="term" value="F:transcription cis-regulatory region binding"/>
    <property type="evidence" value="ECO:0007669"/>
    <property type="project" value="TreeGrafter"/>
</dbReference>
<feature type="DNA-binding region" description="H-T-H motif" evidence="4">
    <location>
        <begin position="38"/>
        <end position="57"/>
    </location>
</feature>
<dbReference type="PANTHER" id="PTHR30055:SF238">
    <property type="entry name" value="MYCOFACTOCIN BIOSYNTHESIS TRANSCRIPTIONAL REGULATOR MFTR-RELATED"/>
    <property type="match status" value="1"/>
</dbReference>
<dbReference type="SUPFAM" id="SSF46689">
    <property type="entry name" value="Homeodomain-like"/>
    <property type="match status" value="1"/>
</dbReference>
<keyword evidence="7" id="KW-1185">Reference proteome</keyword>
<dbReference type="GO" id="GO:0003700">
    <property type="term" value="F:DNA-binding transcription factor activity"/>
    <property type="evidence" value="ECO:0007669"/>
    <property type="project" value="TreeGrafter"/>
</dbReference>
<evidence type="ECO:0000256" key="2">
    <source>
        <dbReference type="ARBA" id="ARBA00023125"/>
    </source>
</evidence>
<dbReference type="Proteomes" id="UP000589620">
    <property type="component" value="Unassembled WGS sequence"/>
</dbReference>
<evidence type="ECO:0000256" key="4">
    <source>
        <dbReference type="PROSITE-ProRule" id="PRU00335"/>
    </source>
</evidence>
<dbReference type="InterPro" id="IPR001647">
    <property type="entry name" value="HTH_TetR"/>
</dbReference>
<dbReference type="Gene3D" id="1.10.357.10">
    <property type="entry name" value="Tetracycline Repressor, domain 2"/>
    <property type="match status" value="1"/>
</dbReference>
<evidence type="ECO:0000256" key="3">
    <source>
        <dbReference type="ARBA" id="ARBA00023163"/>
    </source>
</evidence>
<sequence length="217" mass="23529">MQTSSPDGLRERKKAQVRADLERATLELALERDLDEVTVDEICARVPVSHRTFFNYFDTKEDALFDIRRAWGDPEWIGRRFADAYQGSVVGALVDTLFTASLPDEQDAELREARMLIAARHAGLLRRRLGRFDDLRSGLVAAVSAFLADVAAHDDAAPDAPPGEADAAAQAELLVVACIAALRIAVREWASAGGSGSAADVAERAVTIARSIAPFVR</sequence>
<dbReference type="EMBL" id="JACCBJ010000001">
    <property type="protein sequence ID" value="NYD75597.1"/>
    <property type="molecule type" value="Genomic_DNA"/>
</dbReference>
<organism evidence="6 7">
    <name type="scientific">Leifsonia soli</name>
    <dbReference type="NCBI Taxonomy" id="582665"/>
    <lineage>
        <taxon>Bacteria</taxon>
        <taxon>Bacillati</taxon>
        <taxon>Actinomycetota</taxon>
        <taxon>Actinomycetes</taxon>
        <taxon>Micrococcales</taxon>
        <taxon>Microbacteriaceae</taxon>
        <taxon>Leifsonia</taxon>
    </lineage>
</organism>